<proteinExistence type="predicted"/>
<dbReference type="PANTHER" id="PTHR33559">
    <property type="entry name" value="PROTEASOME ASSEMBLY CHAPERONE 4"/>
    <property type="match status" value="1"/>
</dbReference>
<organism evidence="1 2">
    <name type="scientific">Phaedon cochleariae</name>
    <name type="common">Mustard beetle</name>
    <dbReference type="NCBI Taxonomy" id="80249"/>
    <lineage>
        <taxon>Eukaryota</taxon>
        <taxon>Metazoa</taxon>
        <taxon>Ecdysozoa</taxon>
        <taxon>Arthropoda</taxon>
        <taxon>Hexapoda</taxon>
        <taxon>Insecta</taxon>
        <taxon>Pterygota</taxon>
        <taxon>Neoptera</taxon>
        <taxon>Endopterygota</taxon>
        <taxon>Coleoptera</taxon>
        <taxon>Polyphaga</taxon>
        <taxon>Cucujiformia</taxon>
        <taxon>Chrysomeloidea</taxon>
        <taxon>Chrysomelidae</taxon>
        <taxon>Chrysomelinae</taxon>
        <taxon>Chrysomelini</taxon>
        <taxon>Phaedon</taxon>
    </lineage>
</organism>
<dbReference type="AlphaFoldDB" id="A0A9P0D9E2"/>
<reference evidence="1" key="2">
    <citation type="submission" date="2022-10" db="EMBL/GenBank/DDBJ databases">
        <authorList>
            <consortium name="ENA_rothamsted_submissions"/>
            <consortium name="culmorum"/>
            <person name="King R."/>
        </authorList>
    </citation>
    <scope>NUCLEOTIDE SEQUENCE</scope>
</reference>
<dbReference type="EMBL" id="OU896707">
    <property type="protein sequence ID" value="CAH1117264.1"/>
    <property type="molecule type" value="Genomic_DNA"/>
</dbReference>
<reference evidence="1" key="1">
    <citation type="submission" date="2022-01" db="EMBL/GenBank/DDBJ databases">
        <authorList>
            <person name="King R."/>
        </authorList>
    </citation>
    <scope>NUCLEOTIDE SEQUENCE</scope>
</reference>
<protein>
    <recommendedName>
        <fullName evidence="3">Proteasome assembly chaperone 4</fullName>
    </recommendedName>
</protein>
<dbReference type="Proteomes" id="UP001153737">
    <property type="component" value="Chromosome 1"/>
</dbReference>
<accession>A0A9P0D9E2</accession>
<dbReference type="OrthoDB" id="368507at2759"/>
<dbReference type="GO" id="GO:0043248">
    <property type="term" value="P:proteasome assembly"/>
    <property type="evidence" value="ECO:0007669"/>
    <property type="project" value="InterPro"/>
</dbReference>
<dbReference type="InterPro" id="IPR032157">
    <property type="entry name" value="PAC4"/>
</dbReference>
<gene>
    <name evidence="1" type="ORF">PHAECO_LOCUS815</name>
</gene>
<evidence type="ECO:0000313" key="2">
    <source>
        <dbReference type="Proteomes" id="UP001153737"/>
    </source>
</evidence>
<name>A0A9P0D9E2_PHACE</name>
<evidence type="ECO:0000313" key="1">
    <source>
        <dbReference type="EMBL" id="CAH1117264.1"/>
    </source>
</evidence>
<dbReference type="Pfam" id="PF16093">
    <property type="entry name" value="PAC4"/>
    <property type="match status" value="1"/>
</dbReference>
<sequence>MTNYSREIPDRSTNQNVEYVPSKFNIHTFDAEILEHKLLFQVIKMQDSLLFYINDKDQLKFSDISLALKSRYDSSPLGTRLIGDFTDEISKNIAIRLSKKTDKAVFLSFNVDHDGRFSPLVEKRIYEEMKNYPVMF</sequence>
<evidence type="ECO:0008006" key="3">
    <source>
        <dbReference type="Google" id="ProtNLM"/>
    </source>
</evidence>
<keyword evidence="2" id="KW-1185">Reference proteome</keyword>
<dbReference type="PANTHER" id="PTHR33559:SF1">
    <property type="entry name" value="PROTEASOME ASSEMBLY CHAPERONE 4"/>
    <property type="match status" value="1"/>
</dbReference>